<feature type="region of interest" description="Disordered" evidence="1">
    <location>
        <begin position="138"/>
        <end position="163"/>
    </location>
</feature>
<evidence type="ECO:0000313" key="2">
    <source>
        <dbReference type="EMBL" id="WYY07881.1"/>
    </source>
</evidence>
<organism evidence="2 3">
    <name type="scientific">Gordonia hydrophobica</name>
    <dbReference type="NCBI Taxonomy" id="40516"/>
    <lineage>
        <taxon>Bacteria</taxon>
        <taxon>Bacillati</taxon>
        <taxon>Actinomycetota</taxon>
        <taxon>Actinomycetes</taxon>
        <taxon>Mycobacteriales</taxon>
        <taxon>Gordoniaceae</taxon>
        <taxon>Gordonia</taxon>
    </lineage>
</organism>
<gene>
    <name evidence="2" type="ORF">RVF87_02000</name>
</gene>
<keyword evidence="3" id="KW-1185">Reference proteome</keyword>
<sequence>MAAYGNITKALDRIKEASTPPRFTQDFLETKIGLTGGGARPVIPFLKRTGFLNSDGSPTDLYRRFRSSITAGKAAAEAMRKGYAALYESHEYVHDLSDDQLKDTILQATGWEKSNSNVRAAVGSFKALRAYADFDTEDPHPDQLEYADTERASSTDGTEIPTITESPDIKLSYTINLNLPATTDVAVFNAIFKSLKEHLL</sequence>
<feature type="compositionally biased region" description="Polar residues" evidence="1">
    <location>
        <begin position="154"/>
        <end position="163"/>
    </location>
</feature>
<reference evidence="2 3" key="1">
    <citation type="journal article" date="2023" name="Virus Evol.">
        <title>Computational host range prediction-The good, the bad, and the ugly.</title>
        <authorList>
            <person name="Howell A.A."/>
            <person name="Versoza C.J."/>
            <person name="Pfeifer S.P."/>
        </authorList>
    </citation>
    <scope>NUCLEOTIDE SEQUENCE [LARGE SCALE GENOMIC DNA]</scope>
    <source>
        <strain evidence="2 3">1610/1b</strain>
    </source>
</reference>
<evidence type="ECO:0000313" key="3">
    <source>
        <dbReference type="Proteomes" id="UP001479933"/>
    </source>
</evidence>
<dbReference type="RefSeq" id="WP_157086137.1">
    <property type="nucleotide sequence ID" value="NZ_CP136137.1"/>
</dbReference>
<feature type="compositionally biased region" description="Basic and acidic residues" evidence="1">
    <location>
        <begin position="138"/>
        <end position="153"/>
    </location>
</feature>
<dbReference type="Proteomes" id="UP001479933">
    <property type="component" value="Chromosome"/>
</dbReference>
<dbReference type="EMBL" id="CP136137">
    <property type="protein sequence ID" value="WYY07881.1"/>
    <property type="molecule type" value="Genomic_DNA"/>
</dbReference>
<protein>
    <submittedName>
        <fullName evidence="2">DUF5343 domain-containing protein</fullName>
    </submittedName>
</protein>
<name>A0ABZ2U2F9_9ACTN</name>
<dbReference type="Pfam" id="PF17278">
    <property type="entry name" value="DUF5343"/>
    <property type="match status" value="1"/>
</dbReference>
<accession>A0ABZ2U2F9</accession>
<evidence type="ECO:0000256" key="1">
    <source>
        <dbReference type="SAM" id="MobiDB-lite"/>
    </source>
</evidence>
<proteinExistence type="predicted"/>
<dbReference type="InterPro" id="IPR035235">
    <property type="entry name" value="DUF5343"/>
</dbReference>